<organism evidence="2 3">
    <name type="scientific">Araneus ventricosus</name>
    <name type="common">Orbweaver spider</name>
    <name type="synonym">Epeira ventricosa</name>
    <dbReference type="NCBI Taxonomy" id="182803"/>
    <lineage>
        <taxon>Eukaryota</taxon>
        <taxon>Metazoa</taxon>
        <taxon>Ecdysozoa</taxon>
        <taxon>Arthropoda</taxon>
        <taxon>Chelicerata</taxon>
        <taxon>Arachnida</taxon>
        <taxon>Araneae</taxon>
        <taxon>Araneomorphae</taxon>
        <taxon>Entelegynae</taxon>
        <taxon>Araneoidea</taxon>
        <taxon>Araneidae</taxon>
        <taxon>Araneus</taxon>
    </lineage>
</organism>
<evidence type="ECO:0000313" key="3">
    <source>
        <dbReference type="Proteomes" id="UP000499080"/>
    </source>
</evidence>
<protein>
    <submittedName>
        <fullName evidence="2">Uncharacterized protein</fullName>
    </submittedName>
</protein>
<sequence length="100" mass="10615">MSADTASEWEILMGFTGVMSSYSAVTVLIISPSVKISFRAKLSSTSAAHWRASVLDIGHGKSLPSNAGLMVGKRVLQGEAWSDLSDSRGTHDFGDKLGDK</sequence>
<dbReference type="EMBL" id="BGPR01034599">
    <property type="protein sequence ID" value="GBO09037.1"/>
    <property type="molecule type" value="Genomic_DNA"/>
</dbReference>
<evidence type="ECO:0000256" key="1">
    <source>
        <dbReference type="SAM" id="Phobius"/>
    </source>
</evidence>
<feature type="transmembrane region" description="Helical" evidence="1">
    <location>
        <begin position="12"/>
        <end position="31"/>
    </location>
</feature>
<keyword evidence="1" id="KW-0472">Membrane</keyword>
<keyword evidence="3" id="KW-1185">Reference proteome</keyword>
<comment type="caution">
    <text evidence="2">The sequence shown here is derived from an EMBL/GenBank/DDBJ whole genome shotgun (WGS) entry which is preliminary data.</text>
</comment>
<dbReference type="AlphaFoldDB" id="A0A4Y2UBV1"/>
<dbReference type="Proteomes" id="UP000499080">
    <property type="component" value="Unassembled WGS sequence"/>
</dbReference>
<reference evidence="2 3" key="1">
    <citation type="journal article" date="2019" name="Sci. Rep.">
        <title>Orb-weaving spider Araneus ventricosus genome elucidates the spidroin gene catalogue.</title>
        <authorList>
            <person name="Kono N."/>
            <person name="Nakamura H."/>
            <person name="Ohtoshi R."/>
            <person name="Moran D.A.P."/>
            <person name="Shinohara A."/>
            <person name="Yoshida Y."/>
            <person name="Fujiwara M."/>
            <person name="Mori M."/>
            <person name="Tomita M."/>
            <person name="Arakawa K."/>
        </authorList>
    </citation>
    <scope>NUCLEOTIDE SEQUENCE [LARGE SCALE GENOMIC DNA]</scope>
</reference>
<name>A0A4Y2UBV1_ARAVE</name>
<gene>
    <name evidence="2" type="ORF">AVEN_90321_1</name>
</gene>
<accession>A0A4Y2UBV1</accession>
<proteinExistence type="predicted"/>
<evidence type="ECO:0000313" key="2">
    <source>
        <dbReference type="EMBL" id="GBO09037.1"/>
    </source>
</evidence>
<keyword evidence="1" id="KW-0812">Transmembrane</keyword>
<keyword evidence="1" id="KW-1133">Transmembrane helix</keyword>